<dbReference type="Proteomes" id="UP001525379">
    <property type="component" value="Unassembled WGS sequence"/>
</dbReference>
<dbReference type="PANTHER" id="PTHR43046:SF16">
    <property type="entry name" value="ADP-RIBOSE PYROPHOSPHATASE YJHB-RELATED"/>
    <property type="match status" value="1"/>
</dbReference>
<reference evidence="4 5" key="1">
    <citation type="submission" date="2022-04" db="EMBL/GenBank/DDBJ databases">
        <title>Human microbiome associated bacterial genomes.</title>
        <authorList>
            <person name="Sandstrom S."/>
            <person name="Salamzade R."/>
            <person name="Kalan L.R."/>
        </authorList>
    </citation>
    <scope>NUCLEOTIDE SEQUENCE [LARGE SCALE GENOMIC DNA]</scope>
    <source>
        <strain evidence="5">p3-SID1799</strain>
    </source>
</reference>
<sequence>RCLRGTRRTVTVGKDVMPIPPFVVELREKIGHAPLWLPGSSAIVLRRMDAPNASIDGAAPEALEVLLVLRSDNGNWAPITGIVDPGEHPAEAARREAMEEAQVEIKVERLTLLSVTEQVTHVNGDQAQYLDLTFRCRWLSGEGAVGDDESTRVEWYPVTDLPPMREDLAYRIRSAVAGGPECELLEGRQIRTASA</sequence>
<accession>A0ABT2HYY4</accession>
<comment type="cofactor">
    <cofactor evidence="1">
        <name>Mg(2+)</name>
        <dbReference type="ChEBI" id="CHEBI:18420"/>
    </cofactor>
</comment>
<dbReference type="PANTHER" id="PTHR43046">
    <property type="entry name" value="GDP-MANNOSE MANNOSYL HYDROLASE"/>
    <property type="match status" value="1"/>
</dbReference>
<dbReference type="InterPro" id="IPR015797">
    <property type="entry name" value="NUDIX_hydrolase-like_dom_sf"/>
</dbReference>
<comment type="caution">
    <text evidence="4">The sequence shown here is derived from an EMBL/GenBank/DDBJ whole genome shotgun (WGS) entry which is preliminary data.</text>
</comment>
<feature type="domain" description="Nudix hydrolase" evidence="3">
    <location>
        <begin position="35"/>
        <end position="180"/>
    </location>
</feature>
<dbReference type="SUPFAM" id="SSF55811">
    <property type="entry name" value="Nudix"/>
    <property type="match status" value="1"/>
</dbReference>
<gene>
    <name evidence="4" type="ORF">M3D15_09280</name>
</gene>
<dbReference type="Gene3D" id="3.90.79.10">
    <property type="entry name" value="Nucleoside Triphosphate Pyrophosphohydrolase"/>
    <property type="match status" value="1"/>
</dbReference>
<dbReference type="PROSITE" id="PS51462">
    <property type="entry name" value="NUDIX"/>
    <property type="match status" value="1"/>
</dbReference>
<dbReference type="EMBL" id="JALXSQ010000050">
    <property type="protein sequence ID" value="MCT2043514.1"/>
    <property type="molecule type" value="Genomic_DNA"/>
</dbReference>
<dbReference type="RefSeq" id="WP_260104646.1">
    <property type="nucleotide sequence ID" value="NZ_JALXSQ010000050.1"/>
</dbReference>
<dbReference type="Pfam" id="PF00293">
    <property type="entry name" value="NUDIX"/>
    <property type="match status" value="1"/>
</dbReference>
<protein>
    <submittedName>
        <fullName evidence="4">NUDIX domain-containing protein</fullName>
    </submittedName>
</protein>
<evidence type="ECO:0000313" key="5">
    <source>
        <dbReference type="Proteomes" id="UP001525379"/>
    </source>
</evidence>
<name>A0ABT2HYY4_9MICO</name>
<evidence type="ECO:0000313" key="4">
    <source>
        <dbReference type="EMBL" id="MCT2043514.1"/>
    </source>
</evidence>
<evidence type="ECO:0000259" key="3">
    <source>
        <dbReference type="PROSITE" id="PS51462"/>
    </source>
</evidence>
<dbReference type="InterPro" id="IPR000086">
    <property type="entry name" value="NUDIX_hydrolase_dom"/>
</dbReference>
<keyword evidence="2" id="KW-0378">Hydrolase</keyword>
<dbReference type="CDD" id="cd18879">
    <property type="entry name" value="NUDIX_Hydrolase"/>
    <property type="match status" value="1"/>
</dbReference>
<keyword evidence="5" id="KW-1185">Reference proteome</keyword>
<proteinExistence type="predicted"/>
<evidence type="ECO:0000256" key="2">
    <source>
        <dbReference type="ARBA" id="ARBA00022801"/>
    </source>
</evidence>
<organism evidence="4 5">
    <name type="scientific">Pseudoclavibacter albus</name>
    <dbReference type="NCBI Taxonomy" id="272241"/>
    <lineage>
        <taxon>Bacteria</taxon>
        <taxon>Bacillati</taxon>
        <taxon>Actinomycetota</taxon>
        <taxon>Actinomycetes</taxon>
        <taxon>Micrococcales</taxon>
        <taxon>Microbacteriaceae</taxon>
        <taxon>Pseudoclavibacter</taxon>
    </lineage>
</organism>
<feature type="non-terminal residue" evidence="4">
    <location>
        <position position="1"/>
    </location>
</feature>
<evidence type="ECO:0000256" key="1">
    <source>
        <dbReference type="ARBA" id="ARBA00001946"/>
    </source>
</evidence>